<dbReference type="InterPro" id="IPR016040">
    <property type="entry name" value="NAD(P)-bd_dom"/>
</dbReference>
<dbReference type="AlphaFoldDB" id="A0A3N5B1I2"/>
<name>A0A3N5B1I2_9THEO</name>
<protein>
    <submittedName>
        <fullName evidence="2">NADH dehydrogenase</fullName>
    </submittedName>
</protein>
<dbReference type="RefSeq" id="WP_123931169.1">
    <property type="nucleotide sequence ID" value="NZ_RKRE01000003.1"/>
</dbReference>
<keyword evidence="3" id="KW-1185">Reference proteome</keyword>
<proteinExistence type="predicted"/>
<dbReference type="PANTHER" id="PTHR12126:SF11">
    <property type="entry name" value="NADH DEHYDROGENASE [UBIQUINONE] 1 ALPHA SUBCOMPLEX SUBUNIT 9, MITOCHONDRIAL"/>
    <property type="match status" value="1"/>
</dbReference>
<dbReference type="PANTHER" id="PTHR12126">
    <property type="entry name" value="NADH-UBIQUINONE OXIDOREDUCTASE 39 KDA SUBUNIT-RELATED"/>
    <property type="match status" value="1"/>
</dbReference>
<dbReference type="OrthoDB" id="9809586at2"/>
<evidence type="ECO:0000259" key="1">
    <source>
        <dbReference type="Pfam" id="PF13460"/>
    </source>
</evidence>
<accession>A0A3N5B1I2</accession>
<gene>
    <name evidence="2" type="ORF">EDD75_1778</name>
</gene>
<evidence type="ECO:0000313" key="2">
    <source>
        <dbReference type="EMBL" id="RPF42672.1"/>
    </source>
</evidence>
<dbReference type="SUPFAM" id="SSF51735">
    <property type="entry name" value="NAD(P)-binding Rossmann-fold domains"/>
    <property type="match status" value="1"/>
</dbReference>
<dbReference type="GO" id="GO:0044877">
    <property type="term" value="F:protein-containing complex binding"/>
    <property type="evidence" value="ECO:0007669"/>
    <property type="project" value="TreeGrafter"/>
</dbReference>
<dbReference type="Gene3D" id="3.40.50.720">
    <property type="entry name" value="NAD(P)-binding Rossmann-like Domain"/>
    <property type="match status" value="1"/>
</dbReference>
<dbReference type="InterPro" id="IPR036291">
    <property type="entry name" value="NAD(P)-bd_dom_sf"/>
</dbReference>
<reference evidence="2 3" key="1">
    <citation type="submission" date="2018-11" db="EMBL/GenBank/DDBJ databases">
        <title>Genomic Encyclopedia of Type Strains, Phase IV (KMG-IV): sequencing the most valuable type-strain genomes for metagenomic binning, comparative biology and taxonomic classification.</title>
        <authorList>
            <person name="Goeker M."/>
        </authorList>
    </citation>
    <scope>NUCLEOTIDE SEQUENCE [LARGE SCALE GENOMIC DNA]</scope>
    <source>
        <strain evidence="2 3">DSM 102936</strain>
    </source>
</reference>
<dbReference type="Pfam" id="PF13460">
    <property type="entry name" value="NAD_binding_10"/>
    <property type="match status" value="1"/>
</dbReference>
<evidence type="ECO:0000313" key="3">
    <source>
        <dbReference type="Proteomes" id="UP000282654"/>
    </source>
</evidence>
<organism evidence="2 3">
    <name type="scientific">Thermodesulfitimonas autotrophica</name>
    <dbReference type="NCBI Taxonomy" id="1894989"/>
    <lineage>
        <taxon>Bacteria</taxon>
        <taxon>Bacillati</taxon>
        <taxon>Bacillota</taxon>
        <taxon>Clostridia</taxon>
        <taxon>Thermoanaerobacterales</taxon>
        <taxon>Thermoanaerobacteraceae</taxon>
        <taxon>Thermodesulfitimonas</taxon>
    </lineage>
</organism>
<dbReference type="InterPro" id="IPR051207">
    <property type="entry name" value="ComplexI_NDUFA9_subunit"/>
</dbReference>
<dbReference type="Proteomes" id="UP000282654">
    <property type="component" value="Unassembled WGS sequence"/>
</dbReference>
<feature type="domain" description="NAD(P)-binding" evidence="1">
    <location>
        <begin position="6"/>
        <end position="146"/>
    </location>
</feature>
<comment type="caution">
    <text evidence="2">The sequence shown here is derived from an EMBL/GenBank/DDBJ whole genome shotgun (WGS) entry which is preliminary data.</text>
</comment>
<dbReference type="EMBL" id="RKRE01000003">
    <property type="protein sequence ID" value="RPF42672.1"/>
    <property type="molecule type" value="Genomic_DNA"/>
</dbReference>
<sequence length="299" mass="32348">MILVTGGTGLVGRAVVQELLQNGFAVRCLVRDPAKARFVLGDGPAFAPGDVTDYPSLQRAAAGCAGVVHLVAIIRERGAATFRQINVAGTANVVRAATAAGARRFIHMSALGVKPGPAYRYAHSKWEAEEIVRNSSLAWTILRPSVVFGPGFGFFDRMEQSVRFSPPPFVFYPASKTLFQPVAAADVARCVRLALEDPRTIRRTIDLGGPEHLTYREMLDIFLAAKKLRRLKIPVPVCLLRLVVPVMEKLLPDPPVTAVELKQMGCSSVTAPDSVEKEFGFKPAGLREGLAALYNGKRG</sequence>